<dbReference type="GO" id="GO:0005829">
    <property type="term" value="C:cytosol"/>
    <property type="evidence" value="ECO:0007669"/>
    <property type="project" value="TreeGrafter"/>
</dbReference>
<gene>
    <name evidence="6" type="primary">AP5M1</name>
    <name evidence="6" type="ORF">AV530_002955</name>
</gene>
<comment type="subcellular location">
    <subcellularLocation>
        <location evidence="5">Endomembrane system</location>
        <topology evidence="5">Peripheral membrane protein</topology>
        <orientation evidence="5">Cytoplasmic side</orientation>
    </subcellularLocation>
</comment>
<dbReference type="Proteomes" id="UP000190648">
    <property type="component" value="Unassembled WGS sequence"/>
</dbReference>
<dbReference type="OrthoDB" id="1877176at2759"/>
<organism evidence="6 7">
    <name type="scientific">Patagioenas fasciata monilis</name>
    <dbReference type="NCBI Taxonomy" id="372326"/>
    <lineage>
        <taxon>Eukaryota</taxon>
        <taxon>Metazoa</taxon>
        <taxon>Chordata</taxon>
        <taxon>Craniata</taxon>
        <taxon>Vertebrata</taxon>
        <taxon>Euteleostomi</taxon>
        <taxon>Archelosauria</taxon>
        <taxon>Archosauria</taxon>
        <taxon>Dinosauria</taxon>
        <taxon>Saurischia</taxon>
        <taxon>Theropoda</taxon>
        <taxon>Coelurosauria</taxon>
        <taxon>Aves</taxon>
        <taxon>Neognathae</taxon>
        <taxon>Neoaves</taxon>
        <taxon>Columbimorphae</taxon>
        <taxon>Columbiformes</taxon>
        <taxon>Columbidae</taxon>
        <taxon>Patagioenas</taxon>
    </lineage>
</organism>
<keyword evidence="4" id="KW-0472">Membrane</keyword>
<evidence type="ECO:0000256" key="1">
    <source>
        <dbReference type="ARBA" id="ARBA00005324"/>
    </source>
</evidence>
<keyword evidence="7" id="KW-1185">Reference proteome</keyword>
<comment type="caution">
    <text evidence="6">The sequence shown here is derived from an EMBL/GenBank/DDBJ whole genome shotgun (WGS) entry which is preliminary data.</text>
</comment>
<comment type="similarity">
    <text evidence="1">Belongs to the adaptor complexes medium subunit family.</text>
</comment>
<accession>A0A1V4L1N2</accession>
<dbReference type="EMBL" id="LSYS01000432">
    <property type="protein sequence ID" value="OPJ90127.1"/>
    <property type="molecule type" value="Genomic_DNA"/>
</dbReference>
<keyword evidence="2" id="KW-0813">Transport</keyword>
<proteinExistence type="inferred from homology"/>
<dbReference type="GO" id="GO:0016197">
    <property type="term" value="P:endosomal transport"/>
    <property type="evidence" value="ECO:0007669"/>
    <property type="project" value="TreeGrafter"/>
</dbReference>
<dbReference type="GO" id="GO:0030119">
    <property type="term" value="C:AP-type membrane coat adaptor complex"/>
    <property type="evidence" value="ECO:0007669"/>
    <property type="project" value="TreeGrafter"/>
</dbReference>
<evidence type="ECO:0000313" key="7">
    <source>
        <dbReference type="Proteomes" id="UP000190648"/>
    </source>
</evidence>
<dbReference type="GO" id="GO:0005770">
    <property type="term" value="C:late endosome"/>
    <property type="evidence" value="ECO:0007669"/>
    <property type="project" value="TreeGrafter"/>
</dbReference>
<sequence>MANWICHERRAYWFGSSLYFRIPDFTLTGCYVDQHSIQIFAPGKPKITAFLELISSHYYIWTSTYGVQSPN</sequence>
<name>A0A1V4L1N2_PATFA</name>
<dbReference type="GO" id="GO:0015031">
    <property type="term" value="P:protein transport"/>
    <property type="evidence" value="ECO:0007669"/>
    <property type="project" value="UniProtKB-KW"/>
</dbReference>
<dbReference type="PANTHER" id="PTHR16082:SF2">
    <property type="entry name" value="AP-5 COMPLEX SUBUNIT MU-1"/>
    <property type="match status" value="1"/>
</dbReference>
<dbReference type="InterPro" id="IPR036168">
    <property type="entry name" value="AP2_Mu_C_sf"/>
</dbReference>
<dbReference type="AlphaFoldDB" id="A0A1V4L1N2"/>
<dbReference type="GO" id="GO:0005764">
    <property type="term" value="C:lysosome"/>
    <property type="evidence" value="ECO:0007669"/>
    <property type="project" value="TreeGrafter"/>
</dbReference>
<evidence type="ECO:0000256" key="3">
    <source>
        <dbReference type="ARBA" id="ARBA00022927"/>
    </source>
</evidence>
<reference evidence="6 7" key="1">
    <citation type="submission" date="2016-02" db="EMBL/GenBank/DDBJ databases">
        <title>Band-tailed pigeon sequencing and assembly.</title>
        <authorList>
            <person name="Soares A.E."/>
            <person name="Novak B.J."/>
            <person name="Rice E.S."/>
            <person name="O'Connell B."/>
            <person name="Chang D."/>
            <person name="Weber S."/>
            <person name="Shapiro B."/>
        </authorList>
    </citation>
    <scope>NUCLEOTIDE SEQUENCE [LARGE SCALE GENOMIC DNA]</scope>
    <source>
        <strain evidence="6">BTP2013</strain>
        <tissue evidence="6">Blood</tissue>
    </source>
</reference>
<evidence type="ECO:0000256" key="2">
    <source>
        <dbReference type="ARBA" id="ARBA00022448"/>
    </source>
</evidence>
<dbReference type="STRING" id="372326.A0A1V4L1N2"/>
<dbReference type="SUPFAM" id="SSF49447">
    <property type="entry name" value="Second domain of Mu2 adaptin subunit (ap50) of ap2 adaptor"/>
    <property type="match status" value="1"/>
</dbReference>
<evidence type="ECO:0000256" key="5">
    <source>
        <dbReference type="ARBA" id="ARBA00029433"/>
    </source>
</evidence>
<protein>
    <submittedName>
        <fullName evidence="6">AP-5 complex subunit mu-1</fullName>
    </submittedName>
</protein>
<evidence type="ECO:0000313" key="6">
    <source>
        <dbReference type="EMBL" id="OPJ90127.1"/>
    </source>
</evidence>
<dbReference type="PANTHER" id="PTHR16082">
    <property type="entry name" value="AP-5 COMPLEX SUBUNIT MU-1"/>
    <property type="match status" value="1"/>
</dbReference>
<dbReference type="InterPro" id="IPR039591">
    <property type="entry name" value="AP5M1"/>
</dbReference>
<keyword evidence="3" id="KW-0653">Protein transport</keyword>
<evidence type="ECO:0000256" key="4">
    <source>
        <dbReference type="ARBA" id="ARBA00023136"/>
    </source>
</evidence>